<gene>
    <name evidence="1" type="ORF">S06H3_66847</name>
</gene>
<name>X1R1F5_9ZZZZ</name>
<organism evidence="1">
    <name type="scientific">marine sediment metagenome</name>
    <dbReference type="NCBI Taxonomy" id="412755"/>
    <lineage>
        <taxon>unclassified sequences</taxon>
        <taxon>metagenomes</taxon>
        <taxon>ecological metagenomes</taxon>
    </lineage>
</organism>
<protein>
    <submittedName>
        <fullName evidence="1">Uncharacterized protein</fullName>
    </submittedName>
</protein>
<accession>X1R1F5</accession>
<dbReference type="AlphaFoldDB" id="X1R1F5"/>
<sequence>KGAKVTINELEDSKEMRARAREFERNGIKVRYV</sequence>
<reference evidence="1" key="1">
    <citation type="journal article" date="2014" name="Front. Microbiol.">
        <title>High frequency of phylogenetically diverse reductive dehalogenase-homologous genes in deep subseafloor sedimentary metagenomes.</title>
        <authorList>
            <person name="Kawai M."/>
            <person name="Futagami T."/>
            <person name="Toyoda A."/>
            <person name="Takaki Y."/>
            <person name="Nishi S."/>
            <person name="Hori S."/>
            <person name="Arai W."/>
            <person name="Tsubouchi T."/>
            <person name="Morono Y."/>
            <person name="Uchiyama I."/>
            <person name="Ito T."/>
            <person name="Fujiyama A."/>
            <person name="Inagaki F."/>
            <person name="Takami H."/>
        </authorList>
    </citation>
    <scope>NUCLEOTIDE SEQUENCE</scope>
    <source>
        <strain evidence="1">Expedition CK06-06</strain>
    </source>
</reference>
<proteinExistence type="predicted"/>
<feature type="non-terminal residue" evidence="1">
    <location>
        <position position="1"/>
    </location>
</feature>
<comment type="caution">
    <text evidence="1">The sequence shown here is derived from an EMBL/GenBank/DDBJ whole genome shotgun (WGS) entry which is preliminary data.</text>
</comment>
<dbReference type="EMBL" id="BARV01045832">
    <property type="protein sequence ID" value="GAI60931.1"/>
    <property type="molecule type" value="Genomic_DNA"/>
</dbReference>
<evidence type="ECO:0000313" key="1">
    <source>
        <dbReference type="EMBL" id="GAI60931.1"/>
    </source>
</evidence>